<keyword evidence="4" id="KW-0067">ATP-binding</keyword>
<protein>
    <submittedName>
        <fullName evidence="8">Uncharacterized protein</fullName>
    </submittedName>
</protein>
<organism evidence="8 9">
    <name type="scientific">Leptomonas seymouri</name>
    <dbReference type="NCBI Taxonomy" id="5684"/>
    <lineage>
        <taxon>Eukaryota</taxon>
        <taxon>Discoba</taxon>
        <taxon>Euglenozoa</taxon>
        <taxon>Kinetoplastea</taxon>
        <taxon>Metakinetoplastina</taxon>
        <taxon>Trypanosomatida</taxon>
        <taxon>Trypanosomatidae</taxon>
        <taxon>Leishmaniinae</taxon>
        <taxon>Leptomonas</taxon>
    </lineage>
</organism>
<gene>
    <name evidence="8" type="ORF">ABL78_1718</name>
</gene>
<dbReference type="InterPro" id="IPR016064">
    <property type="entry name" value="NAD/diacylglycerol_kinase_sf"/>
</dbReference>
<evidence type="ECO:0000256" key="3">
    <source>
        <dbReference type="ARBA" id="ARBA00022777"/>
    </source>
</evidence>
<name>A0A0N1IM78_LEPSE</name>
<evidence type="ECO:0000313" key="8">
    <source>
        <dbReference type="EMBL" id="KPI89155.1"/>
    </source>
</evidence>
<dbReference type="Gene3D" id="3.40.50.10330">
    <property type="entry name" value="Probable inorganic polyphosphate/atp-NAD kinase, domain 1"/>
    <property type="match status" value="1"/>
</dbReference>
<dbReference type="GO" id="GO:0016301">
    <property type="term" value="F:kinase activity"/>
    <property type="evidence" value="ECO:0007669"/>
    <property type="project" value="UniProtKB-KW"/>
</dbReference>
<accession>A0A0N1IM78</accession>
<feature type="compositionally biased region" description="Basic and acidic residues" evidence="5">
    <location>
        <begin position="887"/>
        <end position="897"/>
    </location>
</feature>
<keyword evidence="9" id="KW-1185">Reference proteome</keyword>
<dbReference type="OMA" id="MSCDVIQ"/>
<dbReference type="InterPro" id="IPR045540">
    <property type="entry name" value="YegS/DAGK_C"/>
</dbReference>
<dbReference type="Pfam" id="PF19279">
    <property type="entry name" value="YegS_C"/>
    <property type="match status" value="1"/>
</dbReference>
<proteinExistence type="predicted"/>
<dbReference type="Proteomes" id="UP000038009">
    <property type="component" value="Unassembled WGS sequence"/>
</dbReference>
<dbReference type="VEuPathDB" id="TriTrypDB:Lsey_0030_0070"/>
<sequence length="897" mass="95888">MAASGATPNSLPSGSSSPPPPCLYVWVVGNPTSAGKQGAIVLGRLATLFHGAYGAEAVRDMRSSRFLCFASNDDTTLPSTTCKSEATQSAAVCSQLPSPEAIWASGSALSTGAAGPTPPISSPSSPWRPTATSSSSPALVRMLLIHTDQGGHAKSVSNALSRLILHARLLYQQQQRKRVTLNGTTTAAPGAPPFCSAFRQHLVLVVGGDGTLSEVVNGLCEGTLACYRYLTSALQGIPLEGVEESVDRALSTCSSPVCVEHEAAVLSGMLPAVLYVPCGTGADFARLGLCCPTPEAALHVVRDGMIGALFQRPLNGSTAAPTLPPSNAACYACPVDIGRIEFLSTGARHFFINIASIGMSCDVIQRGERFKRSKLISKLGGSLLFALSALISLFLMKPRPLYICKLPVRTAQEVAATVTREADVRRKEVSNRNFTDGSNDHLCNGVQPSKQVEEEQQQQQRFLSADATRMCIPLLSFPPFAPLGEELARLQAQFPLQAVQERAGQLSSSSKMSLFLQLHGGSLHAPRGGEGAYACHAGRPLPPPHAKLLQYTPHRSSPDIRELLDISEPELLALRHQQAQRLEYLAMRSLDTVAETAEGKPCPTASLQERARIVTNGAIHAVGNSTNGKHFGSGTPHTCALTELASPQEERVSKVIVGDDDLPAMTWVELSSSMMAFGNGRWYGGGMHVTPHANPTDGMLSCTNWVATVLHFLSGVLSVYTGRHLRWSCTSAFEGQRFLVCSAPPDSIDRTVEPLYMEADGELLEPLPALIELAGKITFVAPRSPRFLLGDPAPGTTRARLAAEEDAHACRQPAAAHFFFPGKRKQASTVPGQLQRFAHRLGTLWASSKNHIQRWMEQNGGSRNSSAKQDQDVLGTTRNRSGGATHRSRDGSTDEII</sequence>
<dbReference type="PANTHER" id="PTHR12358">
    <property type="entry name" value="SPHINGOSINE KINASE"/>
    <property type="match status" value="1"/>
</dbReference>
<dbReference type="InterPro" id="IPR001206">
    <property type="entry name" value="Diacylglycerol_kinase_cat_dom"/>
</dbReference>
<evidence type="ECO:0000256" key="1">
    <source>
        <dbReference type="ARBA" id="ARBA00022679"/>
    </source>
</evidence>
<feature type="domain" description="YegS/DAGK C-terminal" evidence="7">
    <location>
        <begin position="638"/>
        <end position="773"/>
    </location>
</feature>
<keyword evidence="2" id="KW-0547">Nucleotide-binding</keyword>
<feature type="domain" description="DAGKc" evidence="6">
    <location>
        <begin position="178"/>
        <end position="304"/>
    </location>
</feature>
<dbReference type="InterPro" id="IPR050187">
    <property type="entry name" value="Lipid_Phosphate_FormReg"/>
</dbReference>
<dbReference type="AlphaFoldDB" id="A0A0N1IM78"/>
<keyword evidence="3" id="KW-0418">Kinase</keyword>
<evidence type="ECO:0000256" key="2">
    <source>
        <dbReference type="ARBA" id="ARBA00022741"/>
    </source>
</evidence>
<dbReference type="SUPFAM" id="SSF111331">
    <property type="entry name" value="NAD kinase/diacylglycerol kinase-like"/>
    <property type="match status" value="1"/>
</dbReference>
<feature type="region of interest" description="Disordered" evidence="5">
    <location>
        <begin position="108"/>
        <end position="132"/>
    </location>
</feature>
<keyword evidence="1" id="KW-0808">Transferase</keyword>
<evidence type="ECO:0000256" key="5">
    <source>
        <dbReference type="SAM" id="MobiDB-lite"/>
    </source>
</evidence>
<dbReference type="OrthoDB" id="336240at2759"/>
<dbReference type="PANTHER" id="PTHR12358:SF54">
    <property type="entry name" value="SPHINGOSINE KINASE RELATED PROTEIN"/>
    <property type="match status" value="1"/>
</dbReference>
<evidence type="ECO:0000313" key="9">
    <source>
        <dbReference type="Proteomes" id="UP000038009"/>
    </source>
</evidence>
<evidence type="ECO:0000259" key="6">
    <source>
        <dbReference type="Pfam" id="PF00781"/>
    </source>
</evidence>
<dbReference type="EMBL" id="LJSK01000030">
    <property type="protein sequence ID" value="KPI89155.1"/>
    <property type="molecule type" value="Genomic_DNA"/>
</dbReference>
<dbReference type="GO" id="GO:0005524">
    <property type="term" value="F:ATP binding"/>
    <property type="evidence" value="ECO:0007669"/>
    <property type="project" value="UniProtKB-KW"/>
</dbReference>
<dbReference type="Pfam" id="PF00781">
    <property type="entry name" value="DAGK_cat"/>
    <property type="match status" value="1"/>
</dbReference>
<feature type="compositionally biased region" description="Polar residues" evidence="5">
    <location>
        <begin position="859"/>
        <end position="882"/>
    </location>
</feature>
<evidence type="ECO:0000259" key="7">
    <source>
        <dbReference type="Pfam" id="PF19279"/>
    </source>
</evidence>
<feature type="region of interest" description="Disordered" evidence="5">
    <location>
        <begin position="857"/>
        <end position="897"/>
    </location>
</feature>
<reference evidence="8 9" key="1">
    <citation type="journal article" date="2015" name="PLoS Pathog.">
        <title>Leptomonas seymouri: Adaptations to the Dixenous Life Cycle Analyzed by Genome Sequencing, Transcriptome Profiling and Co-infection with Leishmania donovani.</title>
        <authorList>
            <person name="Kraeva N."/>
            <person name="Butenko A."/>
            <person name="Hlavacova J."/>
            <person name="Kostygov A."/>
            <person name="Myskova J."/>
            <person name="Grybchuk D."/>
            <person name="Lestinova T."/>
            <person name="Votypka J."/>
            <person name="Volf P."/>
            <person name="Opperdoes F."/>
            <person name="Flegontov P."/>
            <person name="Lukes J."/>
            <person name="Yurchenko V."/>
        </authorList>
    </citation>
    <scope>NUCLEOTIDE SEQUENCE [LARGE SCALE GENOMIC DNA]</scope>
    <source>
        <strain evidence="8 9">ATCC 30220</strain>
    </source>
</reference>
<comment type="caution">
    <text evidence="8">The sequence shown here is derived from an EMBL/GenBank/DDBJ whole genome shotgun (WGS) entry which is preliminary data.</text>
</comment>
<dbReference type="Gene3D" id="2.60.200.40">
    <property type="match status" value="1"/>
</dbReference>
<evidence type="ECO:0000256" key="4">
    <source>
        <dbReference type="ARBA" id="ARBA00022840"/>
    </source>
</evidence>
<dbReference type="InterPro" id="IPR017438">
    <property type="entry name" value="ATP-NAD_kinase_N"/>
</dbReference>